<feature type="region of interest" description="Disordered" evidence="18">
    <location>
        <begin position="296"/>
        <end position="322"/>
    </location>
</feature>
<dbReference type="Proteomes" id="UP000248481">
    <property type="component" value="Chromosome 5"/>
</dbReference>
<evidence type="ECO:0000256" key="8">
    <source>
        <dbReference type="ARBA" id="ARBA00023043"/>
    </source>
</evidence>
<dbReference type="PRINTS" id="PR01415">
    <property type="entry name" value="ANKYRIN"/>
</dbReference>
<keyword evidence="6" id="KW-0677">Repeat</keyword>
<dbReference type="GeneID" id="110577891"/>
<feature type="compositionally biased region" description="Acidic residues" evidence="18">
    <location>
        <begin position="388"/>
        <end position="397"/>
    </location>
</feature>
<evidence type="ECO:0000256" key="14">
    <source>
        <dbReference type="ARBA" id="ARBA00074888"/>
    </source>
</evidence>
<evidence type="ECO:0000256" key="1">
    <source>
        <dbReference type="ARBA" id="ARBA00004123"/>
    </source>
</evidence>
<dbReference type="SMART" id="SM00248">
    <property type="entry name" value="ANK"/>
    <property type="match status" value="6"/>
</dbReference>
<evidence type="ECO:0000256" key="6">
    <source>
        <dbReference type="ARBA" id="ARBA00022737"/>
    </source>
</evidence>
<keyword evidence="5" id="KW-0597">Phosphoprotein</keyword>
<dbReference type="Pfam" id="PF00536">
    <property type="entry name" value="SAM_1"/>
    <property type="match status" value="2"/>
</dbReference>
<dbReference type="InterPro" id="IPR001660">
    <property type="entry name" value="SAM"/>
</dbReference>
<dbReference type="PROSITE" id="PS01179">
    <property type="entry name" value="PID"/>
    <property type="match status" value="1"/>
</dbReference>
<evidence type="ECO:0000256" key="11">
    <source>
        <dbReference type="ARBA" id="ARBA00025297"/>
    </source>
</evidence>
<name>A0A2Y9GUP6_NEOSC</name>
<accession>A0A2Y9GUP6</accession>
<dbReference type="PROSITE" id="PS50088">
    <property type="entry name" value="ANK_REPEAT"/>
    <property type="match status" value="5"/>
</dbReference>
<keyword evidence="9" id="KW-0539">Nucleus</keyword>
<organism evidence="21 22">
    <name type="scientific">Neomonachus schauinslandi</name>
    <name type="common">Hawaiian monk seal</name>
    <name type="synonym">Monachus schauinslandi</name>
    <dbReference type="NCBI Taxonomy" id="29088"/>
    <lineage>
        <taxon>Eukaryota</taxon>
        <taxon>Metazoa</taxon>
        <taxon>Chordata</taxon>
        <taxon>Craniata</taxon>
        <taxon>Vertebrata</taxon>
        <taxon>Euteleostomi</taxon>
        <taxon>Mammalia</taxon>
        <taxon>Eutheria</taxon>
        <taxon>Laurasiatheria</taxon>
        <taxon>Carnivora</taxon>
        <taxon>Caniformia</taxon>
        <taxon>Pinnipedia</taxon>
        <taxon>Phocidae</taxon>
        <taxon>Monachinae</taxon>
        <taxon>Monachini</taxon>
        <taxon>Neomonachus</taxon>
    </lineage>
</organism>
<evidence type="ECO:0000256" key="4">
    <source>
        <dbReference type="ARBA" id="ARBA00022490"/>
    </source>
</evidence>
<dbReference type="SMART" id="SM00462">
    <property type="entry name" value="PTB"/>
    <property type="match status" value="1"/>
</dbReference>
<evidence type="ECO:0000256" key="5">
    <source>
        <dbReference type="ARBA" id="ARBA00022553"/>
    </source>
</evidence>
<evidence type="ECO:0000256" key="18">
    <source>
        <dbReference type="SAM" id="MobiDB-lite"/>
    </source>
</evidence>
<comment type="function">
    <text evidence="13">Isoform 2 may participate in the regulation of nucleoplasmic coilin protein interactions in neuronal and transformed cells.</text>
</comment>
<feature type="domain" description="SAM" evidence="20">
    <location>
        <begin position="809"/>
        <end position="872"/>
    </location>
</feature>
<feature type="region of interest" description="Disordered" evidence="18">
    <location>
        <begin position="749"/>
        <end position="777"/>
    </location>
</feature>
<feature type="compositionally biased region" description="Polar residues" evidence="18">
    <location>
        <begin position="371"/>
        <end position="384"/>
    </location>
</feature>
<evidence type="ECO:0000259" key="20">
    <source>
        <dbReference type="PROSITE" id="PS50105"/>
    </source>
</evidence>
<dbReference type="InterPro" id="IPR041882">
    <property type="entry name" value="SAM_ANKS1_repeat2"/>
</dbReference>
<evidence type="ECO:0000256" key="12">
    <source>
        <dbReference type="ARBA" id="ARBA00034105"/>
    </source>
</evidence>
<protein>
    <recommendedName>
        <fullName evidence="14">Ankyrin repeat and sterile alpha motif domain-containing protein 1B</fullName>
    </recommendedName>
    <alternativeName>
        <fullName evidence="15">Amyloid-beta protein intracellular domain-associated protein 1</fullName>
    </alternativeName>
    <alternativeName>
        <fullName evidence="16">E2A-PBX1-associated protein</fullName>
    </alternativeName>
</protein>
<feature type="region of interest" description="Disordered" evidence="18">
    <location>
        <begin position="473"/>
        <end position="513"/>
    </location>
</feature>
<dbReference type="InterPro" id="IPR041880">
    <property type="entry name" value="SAM_ANKS1_repeat1"/>
</dbReference>
<dbReference type="InterPro" id="IPR011993">
    <property type="entry name" value="PH-like_dom_sf"/>
</dbReference>
<comment type="function">
    <text evidence="11">Plays a central role during spermatogenesis by repressing transposable elements and preventing their mobilization, which is essential for the germline integrity. Acts via the piRNA metabolic process, which mediates the repression of transposable elements during meiosis by forming complexes composed of piRNAs and Piwi proteins and governs the methylation and subsequent repression of transposons. Its association with pi-bodies suggests a participation in the primary piRNAs metabolic process. Required prior to the pachytene stage to facilitate the production of multiple types of piRNAs, including those associated with repeats involved in the regulation of retrotransposons. May act by mediating protein-protein interactions during germ cell maturation.</text>
</comment>
<dbReference type="CDD" id="cd09500">
    <property type="entry name" value="SAM_AIDA1AB-like_repeat2"/>
    <property type="match status" value="1"/>
</dbReference>
<dbReference type="FunFam" id="1.25.40.20:FF:000136">
    <property type="entry name" value="ankyrin repeat and sterile alpha motif domain-containing protein 1B isoform X1"/>
    <property type="match status" value="1"/>
</dbReference>
<keyword evidence="8 17" id="KW-0040">ANK repeat</keyword>
<keyword evidence="21" id="KW-1185">Reference proteome</keyword>
<feature type="compositionally biased region" description="Polar residues" evidence="18">
    <location>
        <begin position="753"/>
        <end position="763"/>
    </location>
</feature>
<dbReference type="Pfam" id="PF12796">
    <property type="entry name" value="Ank_2"/>
    <property type="match status" value="3"/>
</dbReference>
<dbReference type="GO" id="GO:0014069">
    <property type="term" value="C:postsynaptic density"/>
    <property type="evidence" value="ECO:0007669"/>
    <property type="project" value="UniProtKB-SubCell"/>
</dbReference>
<gene>
    <name evidence="22" type="primary">ANKS1B</name>
</gene>
<evidence type="ECO:0000256" key="3">
    <source>
        <dbReference type="ARBA" id="ARBA00004552"/>
    </source>
</evidence>
<evidence type="ECO:0000256" key="2">
    <source>
        <dbReference type="ARBA" id="ARBA00004496"/>
    </source>
</evidence>
<proteinExistence type="predicted"/>
<dbReference type="Gene3D" id="2.30.29.30">
    <property type="entry name" value="Pleckstrin-homology domain (PH domain)/Phosphotyrosine-binding domain (PTB)"/>
    <property type="match status" value="1"/>
</dbReference>
<feature type="compositionally biased region" description="Low complexity" evidence="18">
    <location>
        <begin position="560"/>
        <end position="575"/>
    </location>
</feature>
<keyword evidence="7" id="KW-0770">Synapse</keyword>
<dbReference type="GO" id="GO:0005634">
    <property type="term" value="C:nucleus"/>
    <property type="evidence" value="ECO:0007669"/>
    <property type="project" value="UniProtKB-SubCell"/>
</dbReference>
<dbReference type="GO" id="GO:0005829">
    <property type="term" value="C:cytosol"/>
    <property type="evidence" value="ECO:0007669"/>
    <property type="project" value="TreeGrafter"/>
</dbReference>
<dbReference type="PROSITE" id="PS50105">
    <property type="entry name" value="SAM_DOMAIN"/>
    <property type="match status" value="2"/>
</dbReference>
<dbReference type="FunFam" id="2.30.29.30:FF:000045">
    <property type="entry name" value="Ankyrin repeat and sterile alpha motif domain-containing protein 1B"/>
    <property type="match status" value="1"/>
</dbReference>
<feature type="region of interest" description="Disordered" evidence="18">
    <location>
        <begin position="1193"/>
        <end position="1213"/>
    </location>
</feature>
<evidence type="ECO:0000256" key="16">
    <source>
        <dbReference type="ARBA" id="ARBA00082777"/>
    </source>
</evidence>
<dbReference type="InterPro" id="IPR002110">
    <property type="entry name" value="Ankyrin_rpt"/>
</dbReference>
<evidence type="ECO:0000256" key="13">
    <source>
        <dbReference type="ARBA" id="ARBA00054696"/>
    </source>
</evidence>
<feature type="region of interest" description="Disordered" evidence="18">
    <location>
        <begin position="940"/>
        <end position="985"/>
    </location>
</feature>
<evidence type="ECO:0000256" key="10">
    <source>
        <dbReference type="ARBA" id="ARBA00023273"/>
    </source>
</evidence>
<evidence type="ECO:0000313" key="22">
    <source>
        <dbReference type="RefSeq" id="XP_021543021.1"/>
    </source>
</evidence>
<sequence>MGKDQELLEAARTGNVALVEKLLSGRKGGILGGGSGPLPLSNLLSIWRGPNVNCTDSSGYTALHHAALNGHKDIVLKLLQYEASTNVADNKGYFPIHLAAWKGDVEIVKILIHHGPSHSRVNEQNNENETALHCAAQYGHSEVVAVLLEELTDPTIRNSKLETPLDLAALYGRLRVVKMIISAHPNLMSCNTRKHTPLHLAARNGHKAVVQVLLEAGMDVSCQTEKGSALHEAALFGKVDVVRVLLETGIDANIKDSLGRTVLDILKEHPSQKSLQIATLLQEYLEGVGRSAVPEEHVQEDTTQEIHISSPVESPSQKTKSETVTGELSKLLDEIKLCQEKDYSFEDLCHTISDHYLDNLSKIAEEELGKNGSQSVRTSSTINLSPGEVEEEDDDENTCGPSGLWEALTPCNGCRNLGFPILAQESYPKKRNYTMEIVPSASLDTFPSENENFLCDLTDIAVTKKPCSLEIARAPSPRTDNASEVAVTAPGSSNHRNSSTGPTPDCSPPSPDTALKNIVKVIRPQPKQRTSIVSSLDFHRMNHNQEYFEINTSAGCASFTSSPPVSPLTSSVATTEVKNKGTGHSDGPSQQEDRDPPKEYDPGQFAGLLHGSSPACESPENPFHLYGKRDECEEGQDEVSLANSPLPFKKSPIANNSETSVKKIKPKVVSRTIFHKKSNQLENHTIVGTRTTRSGSRNGDQWIMNTGGFVERACTLGRIRSLPKALIDMHLSKNVSKSDSDLIAYPSNEKTSRVNWSESSTAEHSSKGNSERTPSFTSEWEEIDKIMNSIDVGINSELKEMNGPRCPVQTVGQWLESIGLPQYENHLMANGFDNVQFMGSNVMEDQDLLEIGILNSGHRQRILQAIQLLPKMRPIGHDGYHPTSVAEWLDSIELGDYTKAFLINGYTSMDLLKKIWEVELINVLKINLIGHRKRILASLGDRLHDDPPQKPPRSITLRDPSGNHTPPQLSPSLSQSTYTTGGSLDVPHIIMQGDARRRRNENYFDDIPRSKLERQMAQTGDWGEPSITLRPPNEATASTPVQYWQHHPEKLIFQSCDYKAFYLGSMLIKELRGTESTQDACAKMRANCQKSTEQMKKVPTIILSVSYKGVKFIDATNKNIIAEHEIRNISCAAQDPEDLSTFAYITKDLKSNHHYCHVFTAFDVNLAYEIILTLGQAFEVAYQLALQARKGGHSSTLPESFENKPSKPIPKPRVSIRKSVQIDPSEQKTLANLPWIVEPGQEAKRGINTKYETTIF</sequence>
<dbReference type="InterPro" id="IPR033635">
    <property type="entry name" value="ANKS1/Caskin"/>
</dbReference>
<feature type="domain" description="SAM" evidence="20">
    <location>
        <begin position="880"/>
        <end position="939"/>
    </location>
</feature>
<dbReference type="CDD" id="cd01274">
    <property type="entry name" value="PTB_Anks"/>
    <property type="match status" value="1"/>
</dbReference>
<dbReference type="FunFam" id="1.25.40.20:FF:000099">
    <property type="entry name" value="ankyrin repeat and sterile alpha motif domain-containing protein 1B isoform X5"/>
    <property type="match status" value="1"/>
</dbReference>
<feature type="region of interest" description="Disordered" evidence="18">
    <location>
        <begin position="368"/>
        <end position="399"/>
    </location>
</feature>
<dbReference type="SUPFAM" id="SSF50729">
    <property type="entry name" value="PH domain-like"/>
    <property type="match status" value="1"/>
</dbReference>
<dbReference type="Pfam" id="PF00640">
    <property type="entry name" value="PID"/>
    <property type="match status" value="1"/>
</dbReference>
<dbReference type="InterPro" id="IPR013761">
    <property type="entry name" value="SAM/pointed_sf"/>
</dbReference>
<feature type="repeat" description="ANK" evidence="17">
    <location>
        <begin position="91"/>
        <end position="123"/>
    </location>
</feature>
<dbReference type="SUPFAM" id="SSF48403">
    <property type="entry name" value="Ankyrin repeat"/>
    <property type="match status" value="1"/>
</dbReference>
<evidence type="ECO:0000256" key="9">
    <source>
        <dbReference type="ARBA" id="ARBA00023242"/>
    </source>
</evidence>
<keyword evidence="10" id="KW-0966">Cell projection</keyword>
<dbReference type="SMART" id="SM00454">
    <property type="entry name" value="SAM"/>
    <property type="match status" value="2"/>
</dbReference>
<dbReference type="GO" id="GO:0043197">
    <property type="term" value="C:dendritic spine"/>
    <property type="evidence" value="ECO:0007669"/>
    <property type="project" value="UniProtKB-SubCell"/>
</dbReference>
<evidence type="ECO:0000256" key="17">
    <source>
        <dbReference type="PROSITE-ProRule" id="PRU00023"/>
    </source>
</evidence>
<dbReference type="RefSeq" id="XP_021543021.1">
    <property type="nucleotide sequence ID" value="XM_021687346.2"/>
</dbReference>
<dbReference type="Gene3D" id="1.25.40.20">
    <property type="entry name" value="Ankyrin repeat-containing domain"/>
    <property type="match status" value="2"/>
</dbReference>
<feature type="repeat" description="ANK" evidence="17">
    <location>
        <begin position="225"/>
        <end position="257"/>
    </location>
</feature>
<dbReference type="InterPro" id="IPR006020">
    <property type="entry name" value="PTB/PI_dom"/>
</dbReference>
<feature type="domain" description="PID" evidence="19">
    <location>
        <begin position="1055"/>
        <end position="1188"/>
    </location>
</feature>
<comment type="subcellular location">
    <subcellularLocation>
        <location evidence="3">Cell projection</location>
        <location evidence="3">Dendritic spine</location>
    </subcellularLocation>
    <subcellularLocation>
        <location evidence="2">Cytoplasm</location>
    </subcellularLocation>
    <subcellularLocation>
        <location evidence="1">Nucleus</location>
    </subcellularLocation>
    <subcellularLocation>
        <location evidence="12">Postsynaptic density</location>
    </subcellularLocation>
</comment>
<feature type="repeat" description="ANK" evidence="17">
    <location>
        <begin position="127"/>
        <end position="159"/>
    </location>
</feature>
<feature type="compositionally biased region" description="Polar residues" evidence="18">
    <location>
        <begin position="305"/>
        <end position="322"/>
    </location>
</feature>
<dbReference type="GO" id="GO:0046875">
    <property type="term" value="F:ephrin receptor binding"/>
    <property type="evidence" value="ECO:0007669"/>
    <property type="project" value="TreeGrafter"/>
</dbReference>
<dbReference type="FunFam" id="1.10.150.50:FF:000015">
    <property type="entry name" value="ankyrin repeat and sterile alpha motif domain-containing protein 1B"/>
    <property type="match status" value="1"/>
</dbReference>
<evidence type="ECO:0000256" key="7">
    <source>
        <dbReference type="ARBA" id="ARBA00023018"/>
    </source>
</evidence>
<dbReference type="Gene3D" id="1.10.150.50">
    <property type="entry name" value="Transcription Factor, Ets-1"/>
    <property type="match status" value="2"/>
</dbReference>
<feature type="compositionally biased region" description="Basic and acidic residues" evidence="18">
    <location>
        <begin position="591"/>
        <end position="601"/>
    </location>
</feature>
<dbReference type="PANTHER" id="PTHR24174:SF3">
    <property type="entry name" value="ANKYRIN REPEAT AND STERILE ALPHA MOTIF DOMAIN-CONTAINING PROTEIN 1B"/>
    <property type="match status" value="1"/>
</dbReference>
<feature type="compositionally biased region" description="Low complexity" evidence="18">
    <location>
        <begin position="965"/>
        <end position="980"/>
    </location>
</feature>
<dbReference type="CTD" id="56899"/>
<dbReference type="PANTHER" id="PTHR24174">
    <property type="entry name" value="ANKYRIN REPEAT AND STERILE ALPHA MOTIF DOMAIN-CONTAINING PROTEIN 1"/>
    <property type="match status" value="1"/>
</dbReference>
<evidence type="ECO:0000259" key="19">
    <source>
        <dbReference type="PROSITE" id="PS01179"/>
    </source>
</evidence>
<keyword evidence="4" id="KW-0963">Cytoplasm</keyword>
<evidence type="ECO:0000256" key="15">
    <source>
        <dbReference type="ARBA" id="ARBA00077461"/>
    </source>
</evidence>
<dbReference type="FunFam" id="1.10.150.50:FF:000016">
    <property type="entry name" value="Ankyrin repeat and sterile alpha motif domain-containing protein 1B"/>
    <property type="match status" value="1"/>
</dbReference>
<feature type="repeat" description="ANK" evidence="17">
    <location>
        <begin position="58"/>
        <end position="90"/>
    </location>
</feature>
<dbReference type="PROSITE" id="PS50297">
    <property type="entry name" value="ANK_REP_REGION"/>
    <property type="match status" value="5"/>
</dbReference>
<evidence type="ECO:0000313" key="21">
    <source>
        <dbReference type="Proteomes" id="UP000248481"/>
    </source>
</evidence>
<dbReference type="CDD" id="cd09499">
    <property type="entry name" value="SAM_AIDA1AB-like_repeat1"/>
    <property type="match status" value="1"/>
</dbReference>
<dbReference type="GO" id="GO:0048013">
    <property type="term" value="P:ephrin receptor signaling pathway"/>
    <property type="evidence" value="ECO:0007669"/>
    <property type="project" value="TreeGrafter"/>
</dbReference>
<feature type="repeat" description="ANK" evidence="17">
    <location>
        <begin position="193"/>
        <end position="225"/>
    </location>
</feature>
<reference evidence="22" key="1">
    <citation type="submission" date="2025-08" db="UniProtKB">
        <authorList>
            <consortium name="RefSeq"/>
        </authorList>
    </citation>
    <scope>IDENTIFICATION</scope>
    <source>
        <tissue evidence="22">Blood</tissue>
    </source>
</reference>
<feature type="region of interest" description="Disordered" evidence="18">
    <location>
        <begin position="560"/>
        <end position="622"/>
    </location>
</feature>
<dbReference type="InterPro" id="IPR036770">
    <property type="entry name" value="Ankyrin_rpt-contain_sf"/>
</dbReference>
<dbReference type="AlphaFoldDB" id="A0A2Y9GUP6"/>
<dbReference type="SUPFAM" id="SSF47769">
    <property type="entry name" value="SAM/Pointed domain"/>
    <property type="match status" value="2"/>
</dbReference>